<dbReference type="GO" id="GO:0005886">
    <property type="term" value="C:plasma membrane"/>
    <property type="evidence" value="ECO:0007669"/>
    <property type="project" value="UniProtKB-SubCell"/>
</dbReference>
<sequence>MKVPGDRFDGWTSVAVALTGGYLLLVIWPLVMVLISSFSVDGGMSLAGFEKFFSSRLYYGTLVNSMMVTVCVTALALVVAFPLAYFMTMFRIAGNRTVQMLILASMMSPPFIGAYSWILLLGNNGMITTFFQDLFGFKPPSIYGFVGIVLVLTLQLVPLIFTYLMGAWRTIDVSLLEASESMGITGWKRAVQVISPLLWPTVLAGSLLVFVRAFADFGTPMLIGQGFRTVPVLIYSSFVGEVGTDTSFAAAVAVIVIAVTLSVFLLQRYLASRQKFSMTALRSIEPKRLPGWRGVAAHAYVYGFLTLALAPLIVVVVSSFRNTLYGQFVDGFSLDNYVDSQRDIMRYVGNTFSIGITALVILVVVAVLVAYLTVRRKGVLSSTLDTMTMVPYVVPGLVIGIALVTAFSQKPLLLTGTFTIMVIALTIRRLPYAVRSTTALMYQLNPSIEEAAVSLGASKFRTLMRIIVPALAPGILSGAILSWVTIITELSTTLFLYNTSTQTLSLGIYAEVIRGQLGTAAALSTLLLVLTMLSLFVLMRLPGGQKELRV</sequence>
<dbReference type="InterPro" id="IPR035906">
    <property type="entry name" value="MetI-like_sf"/>
</dbReference>
<evidence type="ECO:0000256" key="8">
    <source>
        <dbReference type="RuleBase" id="RU363032"/>
    </source>
</evidence>
<gene>
    <name evidence="11" type="ORF">SAMN02745223_02532</name>
    <name evidence="10" type="ORF">VW29_08040</name>
</gene>
<reference evidence="11 13" key="2">
    <citation type="submission" date="2016-11" db="EMBL/GenBank/DDBJ databases">
        <authorList>
            <person name="Jaros S."/>
            <person name="Januszkiewicz K."/>
            <person name="Wedrychowicz H."/>
        </authorList>
    </citation>
    <scope>NUCLEOTIDE SEQUENCE [LARGE SCALE GENOMIC DNA]</scope>
    <source>
        <strain evidence="11 13">DSM 17137</strain>
    </source>
</reference>
<keyword evidence="3" id="KW-1003">Cell membrane</keyword>
<keyword evidence="5 8" id="KW-0812">Transmembrane</keyword>
<keyword evidence="12" id="KW-1185">Reference proteome</keyword>
<reference evidence="10 12" key="1">
    <citation type="submission" date="2015-03" db="EMBL/GenBank/DDBJ databases">
        <authorList>
            <person name="Hassan Y.I."/>
            <person name="Lepp D."/>
            <person name="Zhou T."/>
        </authorList>
    </citation>
    <scope>NUCLEOTIDE SEQUENCE [LARGE SCALE GENOMIC DNA]</scope>
    <source>
        <strain evidence="10 12">DSM 17137</strain>
    </source>
</reference>
<feature type="transmembrane region" description="Helical" evidence="8">
    <location>
        <begin position="58"/>
        <end position="86"/>
    </location>
</feature>
<protein>
    <submittedName>
        <fullName evidence="10">Iron ABC transporter permease</fullName>
    </submittedName>
    <submittedName>
        <fullName evidence="11">Iron(III) transport system permease protein</fullName>
    </submittedName>
</protein>
<dbReference type="SUPFAM" id="SSF161098">
    <property type="entry name" value="MetI-like"/>
    <property type="match status" value="2"/>
</dbReference>
<name>A0A0F5LTX2_9HYPH</name>
<feature type="transmembrane region" description="Helical" evidence="8">
    <location>
        <begin position="142"/>
        <end position="164"/>
    </location>
</feature>
<evidence type="ECO:0000256" key="2">
    <source>
        <dbReference type="ARBA" id="ARBA00022448"/>
    </source>
</evidence>
<dbReference type="PANTHER" id="PTHR43357">
    <property type="entry name" value="INNER MEMBRANE ABC TRANSPORTER PERMEASE PROTEIN YDCV"/>
    <property type="match status" value="1"/>
</dbReference>
<feature type="transmembrane region" description="Helical" evidence="8">
    <location>
        <begin position="248"/>
        <end position="271"/>
    </location>
</feature>
<dbReference type="EMBL" id="LAJF01000061">
    <property type="protein sequence ID" value="KKB85097.1"/>
    <property type="molecule type" value="Genomic_DNA"/>
</dbReference>
<evidence type="ECO:0000313" key="12">
    <source>
        <dbReference type="Proteomes" id="UP000033608"/>
    </source>
</evidence>
<dbReference type="OrthoDB" id="27542at2"/>
<evidence type="ECO:0000313" key="13">
    <source>
        <dbReference type="Proteomes" id="UP000184533"/>
    </source>
</evidence>
<feature type="transmembrane region" description="Helical" evidence="8">
    <location>
        <begin position="12"/>
        <end position="38"/>
    </location>
</feature>
<dbReference type="PATRIC" id="fig|1121477.3.peg.2699"/>
<evidence type="ECO:0000256" key="6">
    <source>
        <dbReference type="ARBA" id="ARBA00022989"/>
    </source>
</evidence>
<keyword evidence="4" id="KW-0997">Cell inner membrane</keyword>
<comment type="subcellular location">
    <subcellularLocation>
        <location evidence="1">Cell inner membrane</location>
        <topology evidence="1">Multi-pass membrane protein</topology>
    </subcellularLocation>
    <subcellularLocation>
        <location evidence="8">Cell membrane</location>
        <topology evidence="8">Multi-pass membrane protein</topology>
    </subcellularLocation>
</comment>
<dbReference type="Gene3D" id="1.10.3720.10">
    <property type="entry name" value="MetI-like"/>
    <property type="match status" value="2"/>
</dbReference>
<feature type="transmembrane region" description="Helical" evidence="8">
    <location>
        <begin position="352"/>
        <end position="374"/>
    </location>
</feature>
<evidence type="ECO:0000256" key="7">
    <source>
        <dbReference type="ARBA" id="ARBA00023136"/>
    </source>
</evidence>
<feature type="domain" description="ABC transmembrane type-1" evidence="9">
    <location>
        <begin position="62"/>
        <end position="267"/>
    </location>
</feature>
<comment type="similarity">
    <text evidence="8">Belongs to the binding-protein-dependent transport system permease family.</text>
</comment>
<evidence type="ECO:0000256" key="5">
    <source>
        <dbReference type="ARBA" id="ARBA00022692"/>
    </source>
</evidence>
<evidence type="ECO:0000313" key="10">
    <source>
        <dbReference type="EMBL" id="KKB85097.1"/>
    </source>
</evidence>
<dbReference type="Proteomes" id="UP000033608">
    <property type="component" value="Unassembled WGS sequence"/>
</dbReference>
<keyword evidence="2 8" id="KW-0813">Transport</keyword>
<dbReference type="PROSITE" id="PS50928">
    <property type="entry name" value="ABC_TM1"/>
    <property type="match status" value="2"/>
</dbReference>
<dbReference type="EMBL" id="FQVC01000007">
    <property type="protein sequence ID" value="SHF40053.1"/>
    <property type="molecule type" value="Genomic_DNA"/>
</dbReference>
<keyword evidence="6 8" id="KW-1133">Transmembrane helix</keyword>
<dbReference type="PANTHER" id="PTHR43357:SF3">
    <property type="entry name" value="FE(3+)-TRANSPORT SYSTEM PERMEASE PROTEIN FBPB 2"/>
    <property type="match status" value="1"/>
</dbReference>
<dbReference type="AlphaFoldDB" id="A0A0F5LTX2"/>
<evidence type="ECO:0000256" key="1">
    <source>
        <dbReference type="ARBA" id="ARBA00004429"/>
    </source>
</evidence>
<dbReference type="STRING" id="1121477.SAMN02745223_02532"/>
<feature type="transmembrane region" description="Helical" evidence="8">
    <location>
        <begin position="517"/>
        <end position="539"/>
    </location>
</feature>
<organism evidence="10 12">
    <name type="scientific">Devosia limi DSM 17137</name>
    <dbReference type="NCBI Taxonomy" id="1121477"/>
    <lineage>
        <taxon>Bacteria</taxon>
        <taxon>Pseudomonadati</taxon>
        <taxon>Pseudomonadota</taxon>
        <taxon>Alphaproteobacteria</taxon>
        <taxon>Hyphomicrobiales</taxon>
        <taxon>Devosiaceae</taxon>
        <taxon>Devosia</taxon>
    </lineage>
</organism>
<feature type="transmembrane region" description="Helical" evidence="8">
    <location>
        <begin position="197"/>
        <end position="215"/>
    </location>
</feature>
<dbReference type="CDD" id="cd06261">
    <property type="entry name" value="TM_PBP2"/>
    <property type="match status" value="2"/>
</dbReference>
<evidence type="ECO:0000313" key="11">
    <source>
        <dbReference type="EMBL" id="SHF40053.1"/>
    </source>
</evidence>
<feature type="transmembrane region" description="Helical" evidence="8">
    <location>
        <begin position="98"/>
        <end position="122"/>
    </location>
</feature>
<evidence type="ECO:0000256" key="4">
    <source>
        <dbReference type="ARBA" id="ARBA00022519"/>
    </source>
</evidence>
<keyword evidence="7 8" id="KW-0472">Membrane</keyword>
<dbReference type="RefSeq" id="WP_046134797.1">
    <property type="nucleotide sequence ID" value="NZ_FQVC01000007.1"/>
</dbReference>
<dbReference type="Proteomes" id="UP000184533">
    <property type="component" value="Unassembled WGS sequence"/>
</dbReference>
<accession>A0A0F5LTX2</accession>
<evidence type="ECO:0000259" key="9">
    <source>
        <dbReference type="PROSITE" id="PS50928"/>
    </source>
</evidence>
<feature type="transmembrane region" description="Helical" evidence="8">
    <location>
        <begin position="412"/>
        <end position="431"/>
    </location>
</feature>
<evidence type="ECO:0000256" key="3">
    <source>
        <dbReference type="ARBA" id="ARBA00022475"/>
    </source>
</evidence>
<feature type="transmembrane region" description="Helical" evidence="8">
    <location>
        <begin position="386"/>
        <end position="406"/>
    </location>
</feature>
<feature type="domain" description="ABC transmembrane type-1" evidence="9">
    <location>
        <begin position="348"/>
        <end position="538"/>
    </location>
</feature>
<dbReference type="InterPro" id="IPR000515">
    <property type="entry name" value="MetI-like"/>
</dbReference>
<feature type="transmembrane region" description="Helical" evidence="8">
    <location>
        <begin position="292"/>
        <end position="317"/>
    </location>
</feature>
<proteinExistence type="inferred from homology"/>
<dbReference type="GO" id="GO:0055085">
    <property type="term" value="P:transmembrane transport"/>
    <property type="evidence" value="ECO:0007669"/>
    <property type="project" value="InterPro"/>
</dbReference>
<dbReference type="Pfam" id="PF00528">
    <property type="entry name" value="BPD_transp_1"/>
    <property type="match status" value="2"/>
</dbReference>
<feature type="transmembrane region" description="Helical" evidence="8">
    <location>
        <begin position="466"/>
        <end position="497"/>
    </location>
</feature>